<accession>A0AAJ7U7D3</accession>
<feature type="signal peptide" evidence="2">
    <location>
        <begin position="1"/>
        <end position="19"/>
    </location>
</feature>
<dbReference type="Pfam" id="PF00079">
    <property type="entry name" value="Serpin"/>
    <property type="match status" value="1"/>
</dbReference>
<dbReference type="InterPro" id="IPR036186">
    <property type="entry name" value="Serpin_sf"/>
</dbReference>
<dbReference type="CTD" id="871"/>
<feature type="domain" description="Serpin" evidence="3">
    <location>
        <begin position="65"/>
        <end position="432"/>
    </location>
</feature>
<proteinExistence type="inferred from homology"/>
<sequence>MASTLRMLLLAALASGALAAAAAADGKKATVSKADAAAANNATAPPKNLSEHAKKVGEGNWAFAIDLYQSVAKAVPAMENVVLSPVLVASALGAAQLGASSGTASRLLKAINPSGLPGEGFHSGLAEVLGDLASQEEEAAAAAATWRNHTWKAASRVYAPSGVTFSQGFVSSSKARYGLQHDKVNLKDKRGALKALNEWAAQNTGGKVKEVAKELDGADGAVFVNALFFKGRWNEKFHHQMVDTRGFLTSRSHTISIQMMHRTGFYNFYHDEKAQVQLLEMQLKGNLESLLIALPLHTESLERLEKLLTKQQLEEWTSKLQKKTIAVSMPKGLLQGSADIKNSLADLGLAEVGDKAKADFSGMTGGRELHLGSLLHTAALEFDTEGEEYDMSVHGHPDMRNPHLFYIDHPFFFLVRDARSGATLLIGRCMRPMGSGRHDEL</sequence>
<dbReference type="InterPro" id="IPR023795">
    <property type="entry name" value="Serpin_CS"/>
</dbReference>
<dbReference type="InterPro" id="IPR042178">
    <property type="entry name" value="Serpin_sf_1"/>
</dbReference>
<evidence type="ECO:0000259" key="3">
    <source>
        <dbReference type="SMART" id="SM00093"/>
    </source>
</evidence>
<dbReference type="Proteomes" id="UP001318040">
    <property type="component" value="Chromosome 55"/>
</dbReference>
<dbReference type="AlphaFoldDB" id="A0AAJ7U7D3"/>
<dbReference type="Gene3D" id="3.30.497.10">
    <property type="entry name" value="Antithrombin, subunit I, domain 2"/>
    <property type="match status" value="1"/>
</dbReference>
<dbReference type="GO" id="GO:0005783">
    <property type="term" value="C:endoplasmic reticulum"/>
    <property type="evidence" value="ECO:0007669"/>
    <property type="project" value="TreeGrafter"/>
</dbReference>
<comment type="similarity">
    <text evidence="1">Belongs to the serpin family.</text>
</comment>
<evidence type="ECO:0000313" key="7">
    <source>
        <dbReference type="RefSeq" id="XP_032831101.1"/>
    </source>
</evidence>
<dbReference type="GO" id="GO:0005615">
    <property type="term" value="C:extracellular space"/>
    <property type="evidence" value="ECO:0007669"/>
    <property type="project" value="InterPro"/>
</dbReference>
<evidence type="ECO:0000256" key="2">
    <source>
        <dbReference type="SAM" id="SignalP"/>
    </source>
</evidence>
<dbReference type="RefSeq" id="XP_032831101.1">
    <property type="nucleotide sequence ID" value="XM_032975210.1"/>
</dbReference>
<evidence type="ECO:0000313" key="4">
    <source>
        <dbReference type="Proteomes" id="UP001318040"/>
    </source>
</evidence>
<keyword evidence="4" id="KW-1185">Reference proteome</keyword>
<reference evidence="5 6" key="1">
    <citation type="submission" date="2025-04" db="UniProtKB">
        <authorList>
            <consortium name="RefSeq"/>
        </authorList>
    </citation>
    <scope>IDENTIFICATION</scope>
    <source>
        <tissue evidence="5 6">Sperm</tissue>
    </source>
</reference>
<dbReference type="PANTHER" id="PTHR11461">
    <property type="entry name" value="SERINE PROTEASE INHIBITOR, SERPIN"/>
    <property type="match status" value="1"/>
</dbReference>
<feature type="chain" id="PRO_5044709449" evidence="2">
    <location>
        <begin position="20"/>
        <end position="441"/>
    </location>
</feature>
<dbReference type="SMART" id="SM00093">
    <property type="entry name" value="SERPIN"/>
    <property type="match status" value="1"/>
</dbReference>
<keyword evidence="2" id="KW-0732">Signal</keyword>
<dbReference type="InterPro" id="IPR000215">
    <property type="entry name" value="Serpin_fam"/>
</dbReference>
<evidence type="ECO:0000313" key="5">
    <source>
        <dbReference type="RefSeq" id="XP_032831099.1"/>
    </source>
</evidence>
<evidence type="ECO:0000313" key="6">
    <source>
        <dbReference type="RefSeq" id="XP_032831100.1"/>
    </source>
</evidence>
<dbReference type="GO" id="GO:0030199">
    <property type="term" value="P:collagen fibril organization"/>
    <property type="evidence" value="ECO:0007669"/>
    <property type="project" value="TreeGrafter"/>
</dbReference>
<dbReference type="RefSeq" id="XP_032831100.1">
    <property type="nucleotide sequence ID" value="XM_032975209.1"/>
</dbReference>
<dbReference type="PANTHER" id="PTHR11461:SF290">
    <property type="entry name" value="SERINE (OR CYSTEINE) PEPTIDASE INHIBITOR, CLADE H, MEMBER 2"/>
    <property type="match status" value="1"/>
</dbReference>
<dbReference type="GeneID" id="116954572"/>
<dbReference type="KEGG" id="pmrn:116954572"/>
<name>A0AAJ7U7D3_PETMA</name>
<organism evidence="4 6">
    <name type="scientific">Petromyzon marinus</name>
    <name type="common">Sea lamprey</name>
    <dbReference type="NCBI Taxonomy" id="7757"/>
    <lineage>
        <taxon>Eukaryota</taxon>
        <taxon>Metazoa</taxon>
        <taxon>Chordata</taxon>
        <taxon>Craniata</taxon>
        <taxon>Vertebrata</taxon>
        <taxon>Cyclostomata</taxon>
        <taxon>Hyperoartia</taxon>
        <taxon>Petromyzontiformes</taxon>
        <taxon>Petromyzontidae</taxon>
        <taxon>Petromyzon</taxon>
    </lineage>
</organism>
<dbReference type="RefSeq" id="XP_032831099.1">
    <property type="nucleotide sequence ID" value="XM_032975208.1"/>
</dbReference>
<dbReference type="PROSITE" id="PS00284">
    <property type="entry name" value="SERPIN"/>
    <property type="match status" value="1"/>
</dbReference>
<evidence type="ECO:0000256" key="1">
    <source>
        <dbReference type="RuleBase" id="RU000411"/>
    </source>
</evidence>
<gene>
    <name evidence="5 6 7" type="primary">SERPINH1</name>
</gene>
<dbReference type="SUPFAM" id="SSF56574">
    <property type="entry name" value="Serpins"/>
    <property type="match status" value="1"/>
</dbReference>
<protein>
    <submittedName>
        <fullName evidence="5 6">Serpin H1</fullName>
    </submittedName>
</protein>
<dbReference type="InterPro" id="IPR023796">
    <property type="entry name" value="Serpin_dom"/>
</dbReference>
<dbReference type="Gene3D" id="2.30.39.10">
    <property type="entry name" value="Alpha-1-antitrypsin, domain 1"/>
    <property type="match status" value="1"/>
</dbReference>
<dbReference type="InterPro" id="IPR042185">
    <property type="entry name" value="Serpin_sf_2"/>
</dbReference>
<dbReference type="GO" id="GO:0004867">
    <property type="term" value="F:serine-type endopeptidase inhibitor activity"/>
    <property type="evidence" value="ECO:0007669"/>
    <property type="project" value="InterPro"/>
</dbReference>